<protein>
    <submittedName>
        <fullName evidence="2">Uncharacterized protein</fullName>
    </submittedName>
</protein>
<reference evidence="2 3" key="1">
    <citation type="submission" date="2020-08" db="EMBL/GenBank/DDBJ databases">
        <title>Genomic Encyclopedia of Type Strains, Phase IV (KMG-V): Genome sequencing to study the core and pangenomes of soil and plant-associated prokaryotes.</title>
        <authorList>
            <person name="Whitman W."/>
        </authorList>
    </citation>
    <scope>NUCLEOTIDE SEQUENCE [LARGE SCALE GENOMIC DNA]</scope>
    <source>
        <strain evidence="2 3">JPY158</strain>
    </source>
</reference>
<comment type="caution">
    <text evidence="2">The sequence shown here is derived from an EMBL/GenBank/DDBJ whole genome shotgun (WGS) entry which is preliminary data.</text>
</comment>
<evidence type="ECO:0000313" key="3">
    <source>
        <dbReference type="Proteomes" id="UP000592780"/>
    </source>
</evidence>
<evidence type="ECO:0000313" key="2">
    <source>
        <dbReference type="EMBL" id="MBB5422372.1"/>
    </source>
</evidence>
<dbReference type="Proteomes" id="UP000592780">
    <property type="component" value="Unassembled WGS sequence"/>
</dbReference>
<proteinExistence type="predicted"/>
<dbReference type="RefSeq" id="WP_018434251.1">
    <property type="nucleotide sequence ID" value="NZ_JACHDD010000001.1"/>
</dbReference>
<name>A0A7W8Q232_PARAM</name>
<sequence length="68" mass="7427">MRHQRSEPEDESDSGNFTGAGNHAQFLSAQAADLASKASEGKRLLESARAALNTVMRRRLDQASAKKR</sequence>
<organism evidence="2 3">
    <name type="scientific">Paraburkholderia atlantica</name>
    <dbReference type="NCBI Taxonomy" id="2654982"/>
    <lineage>
        <taxon>Bacteria</taxon>
        <taxon>Pseudomonadati</taxon>
        <taxon>Pseudomonadota</taxon>
        <taxon>Betaproteobacteria</taxon>
        <taxon>Burkholderiales</taxon>
        <taxon>Burkholderiaceae</taxon>
        <taxon>Paraburkholderia</taxon>
    </lineage>
</organism>
<keyword evidence="3" id="KW-1185">Reference proteome</keyword>
<gene>
    <name evidence="2" type="ORF">HDG40_000513</name>
</gene>
<dbReference type="AlphaFoldDB" id="A0A7W8Q232"/>
<dbReference type="EMBL" id="JACHDD010000001">
    <property type="protein sequence ID" value="MBB5422372.1"/>
    <property type="molecule type" value="Genomic_DNA"/>
</dbReference>
<evidence type="ECO:0000256" key="1">
    <source>
        <dbReference type="SAM" id="MobiDB-lite"/>
    </source>
</evidence>
<accession>A0A7W8Q232</accession>
<feature type="region of interest" description="Disordered" evidence="1">
    <location>
        <begin position="1"/>
        <end position="24"/>
    </location>
</feature>